<accession>A0A9N9B579</accession>
<feature type="region of interest" description="Disordered" evidence="1">
    <location>
        <begin position="395"/>
        <end position="457"/>
    </location>
</feature>
<dbReference type="PANTHER" id="PTHR12100:SF1">
    <property type="entry name" value="RECYCLIN-1"/>
    <property type="match status" value="1"/>
</dbReference>
<dbReference type="InterPro" id="IPR001810">
    <property type="entry name" value="F-box_dom"/>
</dbReference>
<dbReference type="InterPro" id="IPR009976">
    <property type="entry name" value="Sec10-like"/>
</dbReference>
<evidence type="ECO:0000313" key="4">
    <source>
        <dbReference type="Proteomes" id="UP000789706"/>
    </source>
</evidence>
<comment type="caution">
    <text evidence="3">The sequence shown here is derived from an EMBL/GenBank/DDBJ whole genome shotgun (WGS) entry which is preliminary data.</text>
</comment>
<dbReference type="InterPro" id="IPR048627">
    <property type="entry name" value="Sec10_HB"/>
</dbReference>
<feature type="compositionally biased region" description="Low complexity" evidence="1">
    <location>
        <begin position="404"/>
        <end position="417"/>
    </location>
</feature>
<dbReference type="Proteomes" id="UP000789706">
    <property type="component" value="Unassembled WGS sequence"/>
</dbReference>
<dbReference type="SUPFAM" id="SSF81383">
    <property type="entry name" value="F-box domain"/>
    <property type="match status" value="1"/>
</dbReference>
<evidence type="ECO:0000259" key="2">
    <source>
        <dbReference type="PROSITE" id="PS50181"/>
    </source>
</evidence>
<protein>
    <submittedName>
        <fullName evidence="3">2625_t:CDS:1</fullName>
    </submittedName>
</protein>
<sequence>LLLRILRNLPITSIPSFARACRRFKVLVYDDELWEHHLKTMGVRIKSDNKIDLKSKSLDDIFMNSEKQYFEKIAKQTLKTLSMIPGLPLDPFLSQKSWKTSTGIAKDTFKRIYIELIPYYFEFRNRRKDSRLFKEFIDPTQQAKMLKRLTMFGKLNISIDSDQINNALVTTIEYFENSSLHNFELAYDANNIIEMKKWANILIYLNGGASCIQVFIQKNRIFFDYTFDALDNFTSTTSSSYSYSYGGELTFKPMSEFFSHVEDELVKQASLITQIFPPEADVFHSFAERVIEDVVIEYIYTLLEEAHNLDVFIYLKTTTIAHLNCIHVAEVLWKNAKPGLDKIRAEDMLYQMFEPLMNQYLSEEFITVKTLSEEEIYKWNRKLLDNTTLEQQSFLNNSNRELSTPRSSSTSSSRNSSILNNTPLDKRNSVTSLQSTTTTTTTSPTTSSSSSFHRKNNSSVDTQISVSSWNIKSDKLQQLLSLETALQIIHINKDSIRRIGIFVGYPDKMETIENVFILLLRILGTKHIKPGFDTAIKHLGDHKSDSETSSQSLAPFVEFFELVHIADLIQQMVQVYYDEEMEKKAFEKILDESVASGLNKGIQVLIDHVEYILATVQRPEDFRPPIDVPLDLKPTKACVEAVECLSTHVKLVIGCSDKQTLDVFLQEIGLRLFG</sequence>
<dbReference type="PANTHER" id="PTHR12100">
    <property type="entry name" value="SEC10"/>
    <property type="match status" value="1"/>
</dbReference>
<proteinExistence type="predicted"/>
<dbReference type="GO" id="GO:0000145">
    <property type="term" value="C:exocyst"/>
    <property type="evidence" value="ECO:0007669"/>
    <property type="project" value="TreeGrafter"/>
</dbReference>
<keyword evidence="4" id="KW-1185">Reference proteome</keyword>
<evidence type="ECO:0000256" key="1">
    <source>
        <dbReference type="SAM" id="MobiDB-lite"/>
    </source>
</evidence>
<dbReference type="OrthoDB" id="5554140at2759"/>
<dbReference type="Gene3D" id="1.20.1280.50">
    <property type="match status" value="1"/>
</dbReference>
<dbReference type="Pfam" id="PF12937">
    <property type="entry name" value="F-box-like"/>
    <property type="match status" value="1"/>
</dbReference>
<feature type="compositionally biased region" description="Low complexity" evidence="1">
    <location>
        <begin position="429"/>
        <end position="451"/>
    </location>
</feature>
<dbReference type="Pfam" id="PF07393">
    <property type="entry name" value="Sec10_HB"/>
    <property type="match status" value="1"/>
</dbReference>
<gene>
    <name evidence="3" type="ORF">DEBURN_LOCUS7128</name>
</gene>
<dbReference type="EMBL" id="CAJVPK010000818">
    <property type="protein sequence ID" value="CAG8551608.1"/>
    <property type="molecule type" value="Genomic_DNA"/>
</dbReference>
<dbReference type="InterPro" id="IPR036047">
    <property type="entry name" value="F-box-like_dom_sf"/>
</dbReference>
<dbReference type="AlphaFoldDB" id="A0A9N9B579"/>
<feature type="domain" description="F-box" evidence="2">
    <location>
        <begin position="1"/>
        <end position="37"/>
    </location>
</feature>
<evidence type="ECO:0000313" key="3">
    <source>
        <dbReference type="EMBL" id="CAG8551608.1"/>
    </source>
</evidence>
<feature type="non-terminal residue" evidence="3">
    <location>
        <position position="674"/>
    </location>
</feature>
<organism evidence="3 4">
    <name type="scientific">Diversispora eburnea</name>
    <dbReference type="NCBI Taxonomy" id="1213867"/>
    <lineage>
        <taxon>Eukaryota</taxon>
        <taxon>Fungi</taxon>
        <taxon>Fungi incertae sedis</taxon>
        <taxon>Mucoromycota</taxon>
        <taxon>Glomeromycotina</taxon>
        <taxon>Glomeromycetes</taxon>
        <taxon>Diversisporales</taxon>
        <taxon>Diversisporaceae</taxon>
        <taxon>Diversispora</taxon>
    </lineage>
</organism>
<dbReference type="GO" id="GO:0006893">
    <property type="term" value="P:Golgi to plasma membrane transport"/>
    <property type="evidence" value="ECO:0007669"/>
    <property type="project" value="TreeGrafter"/>
</dbReference>
<name>A0A9N9B579_9GLOM</name>
<dbReference type="PROSITE" id="PS50181">
    <property type="entry name" value="FBOX"/>
    <property type="match status" value="1"/>
</dbReference>
<reference evidence="3" key="1">
    <citation type="submission" date="2021-06" db="EMBL/GenBank/DDBJ databases">
        <authorList>
            <person name="Kallberg Y."/>
            <person name="Tangrot J."/>
            <person name="Rosling A."/>
        </authorList>
    </citation>
    <scope>NUCLEOTIDE SEQUENCE</scope>
    <source>
        <strain evidence="3">AZ414A</strain>
    </source>
</reference>
<dbReference type="GO" id="GO:0006887">
    <property type="term" value="P:exocytosis"/>
    <property type="evidence" value="ECO:0007669"/>
    <property type="project" value="TreeGrafter"/>
</dbReference>